<protein>
    <submittedName>
        <fullName evidence="1">Uncharacterized protein</fullName>
    </submittedName>
</protein>
<dbReference type="EMBL" id="AGWX01000003">
    <property type="protein sequence ID" value="EKS38136.1"/>
    <property type="molecule type" value="Genomic_DNA"/>
</dbReference>
<proteinExistence type="predicted"/>
<evidence type="ECO:0000313" key="1">
    <source>
        <dbReference type="EMBL" id="EKS38136.1"/>
    </source>
</evidence>
<reference evidence="1 2" key="1">
    <citation type="submission" date="2012-04" db="EMBL/GenBank/DDBJ databases">
        <title>The Genome Sequence of Afipia broomeae ATCC 49717.</title>
        <authorList>
            <consortium name="The Broad Institute Genome Sequencing Platform"/>
            <person name="Earl A."/>
            <person name="Ward D."/>
            <person name="Feldgarden M."/>
            <person name="Gevers D."/>
            <person name="Huys G."/>
            <person name="Walker B."/>
            <person name="Young S.K."/>
            <person name="Zeng Q."/>
            <person name="Gargeya S."/>
            <person name="Fitzgerald M."/>
            <person name="Haas B."/>
            <person name="Abouelleil A."/>
            <person name="Alvarado L."/>
            <person name="Arachchi H.M."/>
            <person name="Berlin A."/>
            <person name="Chapman S.B."/>
            <person name="Goldberg J."/>
            <person name="Griggs A."/>
            <person name="Gujja S."/>
            <person name="Hansen M."/>
            <person name="Howarth C."/>
            <person name="Imamovic A."/>
            <person name="Larimer J."/>
            <person name="McCowen C."/>
            <person name="Montmayeur A."/>
            <person name="Murphy C."/>
            <person name="Neiman D."/>
            <person name="Pearson M."/>
            <person name="Priest M."/>
            <person name="Roberts A."/>
            <person name="Saif S."/>
            <person name="Shea T."/>
            <person name="Sisk P."/>
            <person name="Sykes S."/>
            <person name="Wortman J."/>
            <person name="Nusbaum C."/>
            <person name="Birren B."/>
        </authorList>
    </citation>
    <scope>NUCLEOTIDE SEQUENCE [LARGE SCALE GENOMIC DNA]</scope>
    <source>
        <strain evidence="1 2">ATCC 49717</strain>
    </source>
</reference>
<dbReference type="Proteomes" id="UP000001096">
    <property type="component" value="Unassembled WGS sequence"/>
</dbReference>
<name>K8P9D2_9BRAD</name>
<organism evidence="1 2">
    <name type="scientific">Afipia broomeae ATCC 49717</name>
    <dbReference type="NCBI Taxonomy" id="883078"/>
    <lineage>
        <taxon>Bacteria</taxon>
        <taxon>Pseudomonadati</taxon>
        <taxon>Pseudomonadota</taxon>
        <taxon>Alphaproteobacteria</taxon>
        <taxon>Hyphomicrobiales</taxon>
        <taxon>Nitrobacteraceae</taxon>
        <taxon>Afipia</taxon>
    </lineage>
</organism>
<dbReference type="AlphaFoldDB" id="K8P9D2"/>
<dbReference type="PATRIC" id="fig|883078.3.peg.2029"/>
<comment type="caution">
    <text evidence="1">The sequence shown here is derived from an EMBL/GenBank/DDBJ whole genome shotgun (WGS) entry which is preliminary data.</text>
</comment>
<dbReference type="HOGENOM" id="CLU_3131467_0_0_5"/>
<gene>
    <name evidence="1" type="ORF">HMPREF9695_01976</name>
</gene>
<evidence type="ECO:0000313" key="2">
    <source>
        <dbReference type="Proteomes" id="UP000001096"/>
    </source>
</evidence>
<accession>K8P9D2</accession>
<sequence>MDLIHKPETAAFSKRLVPARVGNIMIAEPYSWFATLLRIIHQNYGCYSY</sequence>
<keyword evidence="2" id="KW-1185">Reference proteome</keyword>